<name>A0ABR1HDT8_9HYPO</name>
<evidence type="ECO:0000313" key="4">
    <source>
        <dbReference type="Proteomes" id="UP001498421"/>
    </source>
</evidence>
<dbReference type="Proteomes" id="UP001498421">
    <property type="component" value="Unassembled WGS sequence"/>
</dbReference>
<keyword evidence="4" id="KW-1185">Reference proteome</keyword>
<dbReference type="Pfam" id="PF17107">
    <property type="entry name" value="SesA"/>
    <property type="match status" value="1"/>
</dbReference>
<organism evidence="3 4">
    <name type="scientific">Neonectria magnoliae</name>
    <dbReference type="NCBI Taxonomy" id="2732573"/>
    <lineage>
        <taxon>Eukaryota</taxon>
        <taxon>Fungi</taxon>
        <taxon>Dikarya</taxon>
        <taxon>Ascomycota</taxon>
        <taxon>Pezizomycotina</taxon>
        <taxon>Sordariomycetes</taxon>
        <taxon>Hypocreomycetidae</taxon>
        <taxon>Hypocreales</taxon>
        <taxon>Nectriaceae</taxon>
        <taxon>Neonectria</taxon>
    </lineage>
</organism>
<feature type="domain" description="NACHT-NTPase and P-loop NTPases N-terminal" evidence="1">
    <location>
        <begin position="2"/>
        <end position="52"/>
    </location>
</feature>
<feature type="domain" description="GPI inositol-deacylase winged helix" evidence="2">
    <location>
        <begin position="273"/>
        <end position="361"/>
    </location>
</feature>
<dbReference type="InterPro" id="IPR031352">
    <property type="entry name" value="SesA"/>
</dbReference>
<protein>
    <submittedName>
        <fullName evidence="3">Uncharacterized protein</fullName>
    </submittedName>
</protein>
<comment type="caution">
    <text evidence="3">The sequence shown here is derived from an EMBL/GenBank/DDBJ whole genome shotgun (WGS) entry which is preliminary data.</text>
</comment>
<accession>A0ABR1HDT8</accession>
<evidence type="ECO:0000313" key="3">
    <source>
        <dbReference type="EMBL" id="KAK7419107.1"/>
    </source>
</evidence>
<gene>
    <name evidence="3" type="ORF">QQZ08_011010</name>
</gene>
<dbReference type="InterPro" id="IPR054471">
    <property type="entry name" value="GPIID_WHD"/>
</dbReference>
<evidence type="ECO:0000259" key="1">
    <source>
        <dbReference type="Pfam" id="PF17107"/>
    </source>
</evidence>
<dbReference type="PANTHER" id="PTHR10039">
    <property type="entry name" value="AMELOGENIN"/>
    <property type="match status" value="1"/>
</dbReference>
<sequence>MLQDIFEEVEKRVKNAKEGSMLDFYRTSLLRLGKAHRVETLMQGILRGLDALATNRLFKTATQSQMAELKKAIDQLSNVKSSVPDSDLEGSVAQNIASGGTGNQSIISGQDHKINSGSGKQFIANTMTFDQERDELAQALRKLYNTENNTKNNINLKFLVTSRPYNKIGRAFQPLNIPGLPIIHLKGEGEAEISKIAQEIDVYIEDRVSRIRASLCLKPDEEQLLLQKLRDIPHQTDLWVYLTLELIENNIGIDKTKIREATSVLPRTIDNAYERILAKSSNPKEAKKLLHIVVAVARPLTLAEMDLALALRQKHRSYKDLDGRPEERFGRYVRDLCGLFITITDSKIYLLHQTAKEFLVPKGDPDPREDHNNQLIWKSSLKPRDSHCILC</sequence>
<dbReference type="EMBL" id="JAZAVK010000156">
    <property type="protein sequence ID" value="KAK7419107.1"/>
    <property type="molecule type" value="Genomic_DNA"/>
</dbReference>
<reference evidence="3 4" key="1">
    <citation type="journal article" date="2025" name="Microbiol. Resour. Announc.">
        <title>Draft genome sequences for Neonectria magnoliae and Neonectria punicea, canker pathogens of Liriodendron tulipifera and Acer saccharum in West Virginia.</title>
        <authorList>
            <person name="Petronek H.M."/>
            <person name="Kasson M.T."/>
            <person name="Metheny A.M."/>
            <person name="Stauder C.M."/>
            <person name="Lovett B."/>
            <person name="Lynch S.C."/>
            <person name="Garnas J.R."/>
            <person name="Kasson L.R."/>
            <person name="Stajich J.E."/>
        </authorList>
    </citation>
    <scope>NUCLEOTIDE SEQUENCE [LARGE SCALE GENOMIC DNA]</scope>
    <source>
        <strain evidence="3 4">NRRL 64651</strain>
    </source>
</reference>
<proteinExistence type="predicted"/>
<evidence type="ECO:0000259" key="2">
    <source>
        <dbReference type="Pfam" id="PF22939"/>
    </source>
</evidence>
<dbReference type="Pfam" id="PF22939">
    <property type="entry name" value="WHD_GPIID"/>
    <property type="match status" value="1"/>
</dbReference>
<dbReference type="PANTHER" id="PTHR10039:SF14">
    <property type="entry name" value="NACHT DOMAIN-CONTAINING PROTEIN"/>
    <property type="match status" value="1"/>
</dbReference>